<gene>
    <name evidence="1" type="ORF">CC80DRAFT_406959</name>
</gene>
<organism evidence="1 2">
    <name type="scientific">Byssothecium circinans</name>
    <dbReference type="NCBI Taxonomy" id="147558"/>
    <lineage>
        <taxon>Eukaryota</taxon>
        <taxon>Fungi</taxon>
        <taxon>Dikarya</taxon>
        <taxon>Ascomycota</taxon>
        <taxon>Pezizomycotina</taxon>
        <taxon>Dothideomycetes</taxon>
        <taxon>Pleosporomycetidae</taxon>
        <taxon>Pleosporales</taxon>
        <taxon>Massarineae</taxon>
        <taxon>Massarinaceae</taxon>
        <taxon>Byssothecium</taxon>
    </lineage>
</organism>
<dbReference type="Proteomes" id="UP000800035">
    <property type="component" value="Unassembled WGS sequence"/>
</dbReference>
<proteinExistence type="predicted"/>
<accession>A0A6A5U4W7</accession>
<keyword evidence="2" id="KW-1185">Reference proteome</keyword>
<reference evidence="1" key="1">
    <citation type="journal article" date="2020" name="Stud. Mycol.">
        <title>101 Dothideomycetes genomes: a test case for predicting lifestyles and emergence of pathogens.</title>
        <authorList>
            <person name="Haridas S."/>
            <person name="Albert R."/>
            <person name="Binder M."/>
            <person name="Bloem J."/>
            <person name="Labutti K."/>
            <person name="Salamov A."/>
            <person name="Andreopoulos B."/>
            <person name="Baker S."/>
            <person name="Barry K."/>
            <person name="Bills G."/>
            <person name="Bluhm B."/>
            <person name="Cannon C."/>
            <person name="Castanera R."/>
            <person name="Culley D."/>
            <person name="Daum C."/>
            <person name="Ezra D."/>
            <person name="Gonzalez J."/>
            <person name="Henrissat B."/>
            <person name="Kuo A."/>
            <person name="Liang C."/>
            <person name="Lipzen A."/>
            <person name="Lutzoni F."/>
            <person name="Magnuson J."/>
            <person name="Mondo S."/>
            <person name="Nolan M."/>
            <person name="Ohm R."/>
            <person name="Pangilinan J."/>
            <person name="Park H.-J."/>
            <person name="Ramirez L."/>
            <person name="Alfaro M."/>
            <person name="Sun H."/>
            <person name="Tritt A."/>
            <person name="Yoshinaga Y."/>
            <person name="Zwiers L.-H."/>
            <person name="Turgeon B."/>
            <person name="Goodwin S."/>
            <person name="Spatafora J."/>
            <person name="Crous P."/>
            <person name="Grigoriev I."/>
        </authorList>
    </citation>
    <scope>NUCLEOTIDE SEQUENCE</scope>
    <source>
        <strain evidence="1">CBS 675.92</strain>
    </source>
</reference>
<dbReference type="EMBL" id="ML976985">
    <property type="protein sequence ID" value="KAF1959360.1"/>
    <property type="molecule type" value="Genomic_DNA"/>
</dbReference>
<dbReference type="AlphaFoldDB" id="A0A6A5U4W7"/>
<name>A0A6A5U4W7_9PLEO</name>
<evidence type="ECO:0000313" key="1">
    <source>
        <dbReference type="EMBL" id="KAF1959360.1"/>
    </source>
</evidence>
<evidence type="ECO:0000313" key="2">
    <source>
        <dbReference type="Proteomes" id="UP000800035"/>
    </source>
</evidence>
<dbReference type="OrthoDB" id="5356769at2759"/>
<sequence length="275" mass="30765">MIYYGCSPAELESEVRRRKFRPVGYKDALSEGLKVLDEQLGSESTAVKTVALLKPFSPVDEFTKLQWEGKRLKMIKAQRPRTVVYWTMNTFFPVIQLFFESGLTCCIEGGDLSGAVIGMDNKLRSRLTDLSHEENGQLIKTTLPEKFAGKQPAIRIVEIQVARRTSVAVKQLVPRTRLGEAKPKATIVQEDHAVVGLRIEGMEEMGYIWARVPHDCVSLGEKTWGNVRVAGLAEPEDDVIVPFLGYPKKAMYPGGHIEVVGKKSLIAEFETRISE</sequence>
<protein>
    <submittedName>
        <fullName evidence="1">Uncharacterized protein</fullName>
    </submittedName>
</protein>